<dbReference type="EMBL" id="VYRZ01000003">
    <property type="protein sequence ID" value="KAA9085163.1"/>
    <property type="molecule type" value="Genomic_DNA"/>
</dbReference>
<evidence type="ECO:0000256" key="1">
    <source>
        <dbReference type="SAM" id="Phobius"/>
    </source>
</evidence>
<proteinExistence type="predicted"/>
<keyword evidence="1" id="KW-0812">Transmembrane</keyword>
<name>A0A5J5INF8_9MICO</name>
<feature type="transmembrane region" description="Helical" evidence="1">
    <location>
        <begin position="35"/>
        <end position="65"/>
    </location>
</feature>
<sequence>MSTAPLAAPLAASDRLDVRRFDSDRFRSAASRGRAIVGSILGNIAILAVLGVALLVVPVAAALAFGAPLLEYLR</sequence>
<evidence type="ECO:0000313" key="2">
    <source>
        <dbReference type="EMBL" id="KAA9085163.1"/>
    </source>
</evidence>
<dbReference type="RefSeq" id="WP_150419886.1">
    <property type="nucleotide sequence ID" value="NZ_VYRZ01000003.1"/>
</dbReference>
<gene>
    <name evidence="2" type="ORF">F6B42_11750</name>
</gene>
<comment type="caution">
    <text evidence="2">The sequence shown here is derived from an EMBL/GenBank/DDBJ whole genome shotgun (WGS) entry which is preliminary data.</text>
</comment>
<dbReference type="AlphaFoldDB" id="A0A5J5INF8"/>
<dbReference type="Proteomes" id="UP000327039">
    <property type="component" value="Unassembled WGS sequence"/>
</dbReference>
<accession>A0A5J5INF8</accession>
<organism evidence="2 3">
    <name type="scientific">Microbacterium radiodurans</name>
    <dbReference type="NCBI Taxonomy" id="661398"/>
    <lineage>
        <taxon>Bacteria</taxon>
        <taxon>Bacillati</taxon>
        <taxon>Actinomycetota</taxon>
        <taxon>Actinomycetes</taxon>
        <taxon>Micrococcales</taxon>
        <taxon>Microbacteriaceae</taxon>
        <taxon>Microbacterium</taxon>
    </lineage>
</organism>
<protein>
    <submittedName>
        <fullName evidence="2">Uncharacterized protein</fullName>
    </submittedName>
</protein>
<reference evidence="3" key="1">
    <citation type="submission" date="2019-09" db="EMBL/GenBank/DDBJ databases">
        <title>Mumia zhuanghuii sp. nov. isolated from the intestinal contents of plateau pika (Ochotona curzoniae) in the Qinghai-Tibet plateau of China.</title>
        <authorList>
            <person name="Tian Z."/>
        </authorList>
    </citation>
    <scope>NUCLEOTIDE SEQUENCE [LARGE SCALE GENOMIC DNA]</scope>
    <source>
        <strain evidence="3">DSM 25564</strain>
    </source>
</reference>
<evidence type="ECO:0000313" key="3">
    <source>
        <dbReference type="Proteomes" id="UP000327039"/>
    </source>
</evidence>
<keyword evidence="3" id="KW-1185">Reference proteome</keyword>
<keyword evidence="1" id="KW-1133">Transmembrane helix</keyword>
<keyword evidence="1" id="KW-0472">Membrane</keyword>